<organism evidence="1">
    <name type="scientific">marine sediment metagenome</name>
    <dbReference type="NCBI Taxonomy" id="412755"/>
    <lineage>
        <taxon>unclassified sequences</taxon>
        <taxon>metagenomes</taxon>
        <taxon>ecological metagenomes</taxon>
    </lineage>
</organism>
<proteinExistence type="predicted"/>
<name>A0A0F9IZZ8_9ZZZZ</name>
<gene>
    <name evidence="1" type="ORF">LCGC14_1516970</name>
</gene>
<accession>A0A0F9IZZ8</accession>
<protein>
    <submittedName>
        <fullName evidence="1">Uncharacterized protein</fullName>
    </submittedName>
</protein>
<dbReference type="EMBL" id="LAZR01011206">
    <property type="protein sequence ID" value="KKM62898.1"/>
    <property type="molecule type" value="Genomic_DNA"/>
</dbReference>
<dbReference type="AlphaFoldDB" id="A0A0F9IZZ8"/>
<dbReference type="SUPFAM" id="SSF101898">
    <property type="entry name" value="NHL repeat"/>
    <property type="match status" value="1"/>
</dbReference>
<reference evidence="1" key="1">
    <citation type="journal article" date="2015" name="Nature">
        <title>Complex archaea that bridge the gap between prokaryotes and eukaryotes.</title>
        <authorList>
            <person name="Spang A."/>
            <person name="Saw J.H."/>
            <person name="Jorgensen S.L."/>
            <person name="Zaremba-Niedzwiedzka K."/>
            <person name="Martijn J."/>
            <person name="Lind A.E."/>
            <person name="van Eijk R."/>
            <person name="Schleper C."/>
            <person name="Guy L."/>
            <person name="Ettema T.J."/>
        </authorList>
    </citation>
    <scope>NUCLEOTIDE SEQUENCE</scope>
</reference>
<comment type="caution">
    <text evidence="1">The sequence shown here is derived from an EMBL/GenBank/DDBJ whole genome shotgun (WGS) entry which is preliminary data.</text>
</comment>
<evidence type="ECO:0000313" key="1">
    <source>
        <dbReference type="EMBL" id="KKM62898.1"/>
    </source>
</evidence>
<sequence>MFKKVNQMDYKINKKKVIGLVIVILFLVSGIGSILFSNNSQNNNLITEKDDLDLKSSFINTTLEYTGESYELERGISNPDPEDFSIHYYNGFWYIIEKQFVYKYYANWTVIIEGWFSFEEDSHPNSFFFYEFWYVLGSNTNTVYQYTNTSGETTDAWEYTGVSFSLNEQDIDPVAIHFYNGFWYMLGFNSSSVYQYDINWIYTGLFFDISEQVLNPYDFQFVDGYWWVLGSDRVYKYDINWMCVNVNYISPEGSLLVCLFSLDGISFWMIGKKYGEVRKYEFVETYYEFISINFTLFDQNNNLLDNSSYSLYINGTKVSFGLVELNSSDILITVYDRFNVIVFNQIESLLLAYLLGDTEYNIISIVHTVQFGLFDQNNNQLDDSSYLLYINNVKRNFGFIELNSITTTVIVYDRFNAVVFNGTGFLIGKTNFKIEIEVYRLRIKHLSDEIGNFTLSEKITHNSVNFTMNPNSVKTFLLVKSYYNLTWLNGENLETYEYDITLNQDRFLTLESVFYTVYFSIFNFDGLGLVPNFVRFYVNGVRKDFGDVILNQKFNELKVLDFFNNTLYDSVVDLSNKTEWNIYVGLKTLILYNNYSYSVKSRSHPRTS</sequence>